<name>A0A928Y6N0_UNCKA</name>
<comment type="caution">
    <text evidence="1">The sequence shown here is derived from an EMBL/GenBank/DDBJ whole genome shotgun (WGS) entry which is preliminary data.</text>
</comment>
<protein>
    <submittedName>
        <fullName evidence="1">Uncharacterized protein</fullName>
    </submittedName>
</protein>
<gene>
    <name evidence="1" type="ORF">HS096_02255</name>
</gene>
<dbReference type="EMBL" id="JABTTY010000001">
    <property type="protein sequence ID" value="MBE7525191.1"/>
    <property type="molecule type" value="Genomic_DNA"/>
</dbReference>
<evidence type="ECO:0000313" key="2">
    <source>
        <dbReference type="Proteomes" id="UP000710385"/>
    </source>
</evidence>
<dbReference type="AlphaFoldDB" id="A0A928Y6N0"/>
<sequence>MKTEFFQEQVLGQIKENLRTNGASLERLRRIAEDALTAAQCHGEHISNEAVLDFLKSNPEVEGRLVLIMEKEDQEARDTLVEHIRELLSSNNS</sequence>
<evidence type="ECO:0000313" key="1">
    <source>
        <dbReference type="EMBL" id="MBE7525191.1"/>
    </source>
</evidence>
<proteinExistence type="predicted"/>
<dbReference type="Proteomes" id="UP000710385">
    <property type="component" value="Unassembled WGS sequence"/>
</dbReference>
<reference evidence="1" key="1">
    <citation type="submission" date="2020-05" db="EMBL/GenBank/DDBJ databases">
        <title>High-Quality Genomes of Partial-Nitritation/Anammox System by Hierarchical Clustering Based Hybrid Assembly.</title>
        <authorList>
            <person name="Liu L."/>
            <person name="Wang Y."/>
            <person name="Che Y."/>
            <person name="Chen Y."/>
            <person name="Xia Y."/>
            <person name="Luo R."/>
            <person name="Cheng S.H."/>
            <person name="Zheng C."/>
            <person name="Zhang T."/>
        </authorList>
    </citation>
    <scope>NUCLEOTIDE SEQUENCE</scope>
    <source>
        <strain evidence="1">H1_PAT1</strain>
    </source>
</reference>
<organism evidence="1 2">
    <name type="scientific">candidate division WWE3 bacterium</name>
    <dbReference type="NCBI Taxonomy" id="2053526"/>
    <lineage>
        <taxon>Bacteria</taxon>
        <taxon>Katanobacteria</taxon>
    </lineage>
</organism>
<accession>A0A928Y6N0</accession>